<proteinExistence type="predicted"/>
<evidence type="ECO:0000313" key="1">
    <source>
        <dbReference type="EMBL" id="CUU56126.1"/>
    </source>
</evidence>
<dbReference type="InterPro" id="IPR029058">
    <property type="entry name" value="AB_hydrolase_fold"/>
</dbReference>
<dbReference type="GO" id="GO:0016787">
    <property type="term" value="F:hydrolase activity"/>
    <property type="evidence" value="ECO:0007669"/>
    <property type="project" value="UniProtKB-KW"/>
</dbReference>
<dbReference type="Proteomes" id="UP000198802">
    <property type="component" value="Unassembled WGS sequence"/>
</dbReference>
<name>A0A0S4QM01_9ACTN</name>
<protein>
    <submittedName>
        <fullName evidence="1">Alpha/beta hydrolase family protein</fullName>
    </submittedName>
</protein>
<keyword evidence="1" id="KW-0378">Hydrolase</keyword>
<dbReference type="Gene3D" id="3.40.50.1820">
    <property type="entry name" value="alpha/beta hydrolase"/>
    <property type="match status" value="1"/>
</dbReference>
<evidence type="ECO:0000313" key="2">
    <source>
        <dbReference type="Proteomes" id="UP000198802"/>
    </source>
</evidence>
<accession>A0A0S4QM01</accession>
<dbReference type="SUPFAM" id="SSF53474">
    <property type="entry name" value="alpha/beta-Hydrolases"/>
    <property type="match status" value="1"/>
</dbReference>
<gene>
    <name evidence="1" type="ORF">Ga0074812_10710</name>
</gene>
<sequence length="280" mass="28826">MSSVTDSRQTPARSNRHLRGYLGRAATRFWPAMDGNSPPRASIVLMPGRGEDVTHFERVALRLAVDGYDVTFLGSAEHADVALAEARRPGAPFVLFGSDTGALRALELAGSPALRPDALVLLGLPLLHRAFAGEMPEGLPPRALPDLPALLIHGRHDEVSPHHLARIITRTVRTARLESVPGGHRVLSGPGARLAAALTVLFVESLLQGNHPGSRGGLPADRLGAGDGAGARAGAGAGSRVGAGAAARSDAGVAGIAGTVTWAPGVPRQISGTMRRVGGS</sequence>
<dbReference type="EMBL" id="FAOZ01000007">
    <property type="protein sequence ID" value="CUU56126.1"/>
    <property type="molecule type" value="Genomic_DNA"/>
</dbReference>
<dbReference type="RefSeq" id="WP_091275876.1">
    <property type="nucleotide sequence ID" value="NZ_FAOZ01000007.1"/>
</dbReference>
<organism evidence="1 2">
    <name type="scientific">Parafrankia irregularis</name>
    <dbReference type="NCBI Taxonomy" id="795642"/>
    <lineage>
        <taxon>Bacteria</taxon>
        <taxon>Bacillati</taxon>
        <taxon>Actinomycetota</taxon>
        <taxon>Actinomycetes</taxon>
        <taxon>Frankiales</taxon>
        <taxon>Frankiaceae</taxon>
        <taxon>Parafrankia</taxon>
    </lineage>
</organism>
<dbReference type="AlphaFoldDB" id="A0A0S4QM01"/>
<reference evidence="2" key="1">
    <citation type="submission" date="2015-11" db="EMBL/GenBank/DDBJ databases">
        <authorList>
            <person name="Varghese N."/>
        </authorList>
    </citation>
    <scope>NUCLEOTIDE SEQUENCE [LARGE SCALE GENOMIC DNA]</scope>
    <source>
        <strain evidence="2">DSM 45899</strain>
    </source>
</reference>
<keyword evidence="2" id="KW-1185">Reference proteome</keyword>